<dbReference type="EMBL" id="CAJEWN010000829">
    <property type="protein sequence ID" value="CAD2190731.1"/>
    <property type="molecule type" value="Genomic_DNA"/>
</dbReference>
<name>A0A6V7WUM9_MELEN</name>
<gene>
    <name evidence="1" type="ORF">MENT_LOCUS43541</name>
</gene>
<proteinExistence type="predicted"/>
<dbReference type="AlphaFoldDB" id="A0A6V7WUM9"/>
<accession>A0A6V7WUM9</accession>
<evidence type="ECO:0000313" key="1">
    <source>
        <dbReference type="EMBL" id="CAD2190731.1"/>
    </source>
</evidence>
<evidence type="ECO:0000313" key="2">
    <source>
        <dbReference type="Proteomes" id="UP000580250"/>
    </source>
</evidence>
<dbReference type="Proteomes" id="UP000580250">
    <property type="component" value="Unassembled WGS sequence"/>
</dbReference>
<protein>
    <submittedName>
        <fullName evidence="1">Uncharacterized protein</fullName>
    </submittedName>
</protein>
<organism evidence="1 2">
    <name type="scientific">Meloidogyne enterolobii</name>
    <name type="common">Root-knot nematode worm</name>
    <name type="synonym">Meloidogyne mayaguensis</name>
    <dbReference type="NCBI Taxonomy" id="390850"/>
    <lineage>
        <taxon>Eukaryota</taxon>
        <taxon>Metazoa</taxon>
        <taxon>Ecdysozoa</taxon>
        <taxon>Nematoda</taxon>
        <taxon>Chromadorea</taxon>
        <taxon>Rhabditida</taxon>
        <taxon>Tylenchina</taxon>
        <taxon>Tylenchomorpha</taxon>
        <taxon>Tylenchoidea</taxon>
        <taxon>Meloidogynidae</taxon>
        <taxon>Meloidogyninae</taxon>
        <taxon>Meloidogyne</taxon>
    </lineage>
</organism>
<reference evidence="1 2" key="1">
    <citation type="submission" date="2020-08" db="EMBL/GenBank/DDBJ databases">
        <authorList>
            <person name="Koutsovoulos G."/>
            <person name="Danchin GJ E."/>
        </authorList>
    </citation>
    <scope>NUCLEOTIDE SEQUENCE [LARGE SCALE GENOMIC DNA]</scope>
</reference>
<dbReference type="OrthoDB" id="5875034at2759"/>
<comment type="caution">
    <text evidence="1">The sequence shown here is derived from an EMBL/GenBank/DDBJ whole genome shotgun (WGS) entry which is preliminary data.</text>
</comment>
<sequence length="193" mass="22515">MQLKQKTENIWNTNKLDVEFSTRKLGKKIIDMEYFHNVIFPTNTMMMHTESFVDPTVFKSPTFLNSFKSGCEFGSKAPKELLKYLSLRIVKFCTDAITENEIILLNYKRSYLLELSGRFNVSARGYDFPDVGKYLKKFLILFEKLGNTSALEFNDIEMMNKNFPDFDSAFDAYFTELSLKNSINIDDEEPHDL</sequence>